<sequence>MPLCARILKPSYTNVITCNCSFICLLKPDCPLSDEITRPGYLLSVVSEGVFKSDAKEKCIPHVTHHLLYVLTKYNLVGKTIETLESANYINVIKL</sequence>
<accession>A0AAV4RWL5</accession>
<name>A0AAV4RWL5_CAEEX</name>
<gene>
    <name evidence="1" type="ORF">CEXT_66251</name>
</gene>
<keyword evidence="2" id="KW-1185">Reference proteome</keyword>
<reference evidence="1 2" key="1">
    <citation type="submission" date="2021-06" db="EMBL/GenBank/DDBJ databases">
        <title>Caerostris extrusa draft genome.</title>
        <authorList>
            <person name="Kono N."/>
            <person name="Arakawa K."/>
        </authorList>
    </citation>
    <scope>NUCLEOTIDE SEQUENCE [LARGE SCALE GENOMIC DNA]</scope>
</reference>
<protein>
    <submittedName>
        <fullName evidence="1">Uncharacterized protein</fullName>
    </submittedName>
</protein>
<evidence type="ECO:0000313" key="1">
    <source>
        <dbReference type="EMBL" id="GIY24776.1"/>
    </source>
</evidence>
<organism evidence="1 2">
    <name type="scientific">Caerostris extrusa</name>
    <name type="common">Bark spider</name>
    <name type="synonym">Caerostris bankana</name>
    <dbReference type="NCBI Taxonomy" id="172846"/>
    <lineage>
        <taxon>Eukaryota</taxon>
        <taxon>Metazoa</taxon>
        <taxon>Ecdysozoa</taxon>
        <taxon>Arthropoda</taxon>
        <taxon>Chelicerata</taxon>
        <taxon>Arachnida</taxon>
        <taxon>Araneae</taxon>
        <taxon>Araneomorphae</taxon>
        <taxon>Entelegynae</taxon>
        <taxon>Araneoidea</taxon>
        <taxon>Araneidae</taxon>
        <taxon>Caerostris</taxon>
    </lineage>
</organism>
<proteinExistence type="predicted"/>
<dbReference type="EMBL" id="BPLR01008449">
    <property type="protein sequence ID" value="GIY24776.1"/>
    <property type="molecule type" value="Genomic_DNA"/>
</dbReference>
<dbReference type="Proteomes" id="UP001054945">
    <property type="component" value="Unassembled WGS sequence"/>
</dbReference>
<comment type="caution">
    <text evidence="1">The sequence shown here is derived from an EMBL/GenBank/DDBJ whole genome shotgun (WGS) entry which is preliminary data.</text>
</comment>
<dbReference type="AlphaFoldDB" id="A0AAV4RWL5"/>
<evidence type="ECO:0000313" key="2">
    <source>
        <dbReference type="Proteomes" id="UP001054945"/>
    </source>
</evidence>